<evidence type="ECO:0000313" key="1">
    <source>
        <dbReference type="EMBL" id="CDJ54147.1"/>
    </source>
</evidence>
<accession>U6LUW9</accession>
<dbReference type="AlphaFoldDB" id="U6LUW9"/>
<name>U6LUW9_9EIME</name>
<dbReference type="EMBL" id="HG713830">
    <property type="protein sequence ID" value="CDJ54147.1"/>
    <property type="molecule type" value="Genomic_DNA"/>
</dbReference>
<reference evidence="1" key="2">
    <citation type="submission" date="2013-10" db="EMBL/GenBank/DDBJ databases">
        <authorList>
            <person name="Aslett M."/>
        </authorList>
    </citation>
    <scope>NUCLEOTIDE SEQUENCE [LARGE SCALE GENOMIC DNA]</scope>
    <source>
        <strain evidence="1">Houghton</strain>
    </source>
</reference>
<proteinExistence type="predicted"/>
<gene>
    <name evidence="1" type="ORF">EBH_0082760</name>
</gene>
<protein>
    <submittedName>
        <fullName evidence="1">Uncharacterized protein</fullName>
    </submittedName>
</protein>
<organism evidence="1 2">
    <name type="scientific">Eimeria brunetti</name>
    <dbReference type="NCBI Taxonomy" id="51314"/>
    <lineage>
        <taxon>Eukaryota</taxon>
        <taxon>Sar</taxon>
        <taxon>Alveolata</taxon>
        <taxon>Apicomplexa</taxon>
        <taxon>Conoidasida</taxon>
        <taxon>Coccidia</taxon>
        <taxon>Eucoccidiorida</taxon>
        <taxon>Eimeriorina</taxon>
        <taxon>Eimeriidae</taxon>
        <taxon>Eimeria</taxon>
    </lineage>
</organism>
<keyword evidence="2" id="KW-1185">Reference proteome</keyword>
<evidence type="ECO:0000313" key="2">
    <source>
        <dbReference type="Proteomes" id="UP000030750"/>
    </source>
</evidence>
<dbReference type="VEuPathDB" id="ToxoDB:EBH_0082760"/>
<sequence>MLELQYAQPSKALTLQMTSVCAVEVSSDYVVFCAERRAALAVSRDVYGGSAFVENVASGELGQTTLPRTIVSIRAVPAQQGAEPVAKADAYAVGTVNADSLYDICTRAETQLPYEECKLAALQ</sequence>
<dbReference type="Proteomes" id="UP000030750">
    <property type="component" value="Unassembled WGS sequence"/>
</dbReference>
<reference evidence="1" key="1">
    <citation type="submission" date="2013-10" db="EMBL/GenBank/DDBJ databases">
        <title>Genomic analysis of the causative agents of coccidiosis in chickens.</title>
        <authorList>
            <person name="Reid A.J."/>
            <person name="Blake D."/>
            <person name="Billington K."/>
            <person name="Browne H."/>
            <person name="Dunn M."/>
            <person name="Hung S."/>
            <person name="Kawahara F."/>
            <person name="Miranda-Saavedra D."/>
            <person name="Mourier T."/>
            <person name="Nagra H."/>
            <person name="Otto T.D."/>
            <person name="Rawlings N."/>
            <person name="Sanchez A."/>
            <person name="Sanders M."/>
            <person name="Subramaniam C."/>
            <person name="Tay Y."/>
            <person name="Dear P."/>
            <person name="Doerig C."/>
            <person name="Gruber A."/>
            <person name="Parkinson J."/>
            <person name="Shirley M."/>
            <person name="Wan K.L."/>
            <person name="Berriman M."/>
            <person name="Tomley F."/>
            <person name="Pain A."/>
        </authorList>
    </citation>
    <scope>NUCLEOTIDE SEQUENCE [LARGE SCALE GENOMIC DNA]</scope>
    <source>
        <strain evidence="1">Houghton</strain>
    </source>
</reference>